<dbReference type="AlphaFoldDB" id="V5ZCF9"/>
<dbReference type="Proteomes" id="UP000018217">
    <property type="component" value="Unassembled WGS sequence"/>
</dbReference>
<proteinExistence type="predicted"/>
<protein>
    <submittedName>
        <fullName evidence="1">Uncharacterized protein</fullName>
    </submittedName>
</protein>
<name>V5ZCF9_9GAMM</name>
<dbReference type="EMBL" id="CAHS01000021">
    <property type="protein sequence ID" value="CCG88634.1"/>
    <property type="molecule type" value="Genomic_DNA"/>
</dbReference>
<gene>
    <name evidence="1" type="ORF">EPIR_3271</name>
</gene>
<reference evidence="1 2" key="1">
    <citation type="journal article" date="2013" name="Syst. Appl. Microbiol.">
        <title>Phylogenetic position and virulence apparatus of the pear flower necrosis pathogen Erwinia piriflorinigrans CFBP 5888T as assessed by comparative genomics.</title>
        <authorList>
            <person name="Smits T.H."/>
            <person name="Rezzonico F."/>
            <person name="Lopez M.M."/>
            <person name="Blom J."/>
            <person name="Goesmann A."/>
            <person name="Frey J.E."/>
            <person name="Duffy B."/>
        </authorList>
    </citation>
    <scope>NUCLEOTIDE SEQUENCE [LARGE SCALE GENOMIC DNA]</scope>
    <source>
        <strain evidence="2">CFBP5888</strain>
    </source>
</reference>
<evidence type="ECO:0000313" key="2">
    <source>
        <dbReference type="Proteomes" id="UP000018217"/>
    </source>
</evidence>
<sequence>MPFFTPDAYPESDIDAVWPTRSRFNKVLRGFKFV</sequence>
<organism evidence="1 2">
    <name type="scientific">Erwinia piriflorinigrans CFBP 5888</name>
    <dbReference type="NCBI Taxonomy" id="1161919"/>
    <lineage>
        <taxon>Bacteria</taxon>
        <taxon>Pseudomonadati</taxon>
        <taxon>Pseudomonadota</taxon>
        <taxon>Gammaproteobacteria</taxon>
        <taxon>Enterobacterales</taxon>
        <taxon>Erwiniaceae</taxon>
        <taxon>Erwinia</taxon>
    </lineage>
</organism>
<keyword evidence="2" id="KW-1185">Reference proteome</keyword>
<accession>V5ZCF9</accession>
<comment type="caution">
    <text evidence="1">The sequence shown here is derived from an EMBL/GenBank/DDBJ whole genome shotgun (WGS) entry which is preliminary data.</text>
</comment>
<dbReference type="STRING" id="1161919.EPIR_3271"/>
<evidence type="ECO:0000313" key="1">
    <source>
        <dbReference type="EMBL" id="CCG88634.1"/>
    </source>
</evidence>